<evidence type="ECO:0000313" key="3">
    <source>
        <dbReference type="Proteomes" id="UP000305109"/>
    </source>
</evidence>
<dbReference type="RefSeq" id="WP_136908325.1">
    <property type="nucleotide sequence ID" value="NZ_SUMD01000003.1"/>
</dbReference>
<protein>
    <submittedName>
        <fullName evidence="2">Uncharacterized protein</fullName>
    </submittedName>
</protein>
<gene>
    <name evidence="2" type="ORF">FCG67_06660</name>
</gene>
<feature type="region of interest" description="Disordered" evidence="1">
    <location>
        <begin position="16"/>
        <end position="40"/>
    </location>
</feature>
<accession>A0ABY2RLZ8</accession>
<sequence>MTCMTVRVVNTTNEELLLDDGPPSPVQPPPPRRIGPHATGEFRTDTDLCYLLGGDPDRAIFVQLNGAVWAPPTSSIRAAAGPSALEVEVSPAPWVHAPHVA</sequence>
<comment type="caution">
    <text evidence="2">The sequence shown here is derived from an EMBL/GenBank/DDBJ whole genome shotgun (WGS) entry which is preliminary data.</text>
</comment>
<feature type="compositionally biased region" description="Pro residues" evidence="1">
    <location>
        <begin position="22"/>
        <end position="33"/>
    </location>
</feature>
<dbReference type="Proteomes" id="UP000305109">
    <property type="component" value="Unassembled WGS sequence"/>
</dbReference>
<reference evidence="2 3" key="1">
    <citation type="submission" date="2019-04" db="EMBL/GenBank/DDBJ databases">
        <title>Rhodococcus oryzae sp. nov., a novel actinomycete isolated from rhizosphere soil of rice (Oryza sativa L.).</title>
        <authorList>
            <person name="Li C."/>
        </authorList>
    </citation>
    <scope>NUCLEOTIDE SEQUENCE [LARGE SCALE GENOMIC DNA]</scope>
    <source>
        <strain evidence="2 3">NEAU-CX67</strain>
    </source>
</reference>
<name>A0ABY2RLZ8_9NOCA</name>
<evidence type="ECO:0000256" key="1">
    <source>
        <dbReference type="SAM" id="MobiDB-lite"/>
    </source>
</evidence>
<dbReference type="EMBL" id="SUMD01000003">
    <property type="protein sequence ID" value="TJZ79317.1"/>
    <property type="molecule type" value="Genomic_DNA"/>
</dbReference>
<organism evidence="2 3">
    <name type="scientific">Rhodococcus oryzae</name>
    <dbReference type="NCBI Taxonomy" id="2571143"/>
    <lineage>
        <taxon>Bacteria</taxon>
        <taxon>Bacillati</taxon>
        <taxon>Actinomycetota</taxon>
        <taxon>Actinomycetes</taxon>
        <taxon>Mycobacteriales</taxon>
        <taxon>Nocardiaceae</taxon>
        <taxon>Rhodococcus</taxon>
    </lineage>
</organism>
<evidence type="ECO:0000313" key="2">
    <source>
        <dbReference type="EMBL" id="TJZ79317.1"/>
    </source>
</evidence>
<proteinExistence type="predicted"/>
<keyword evidence="3" id="KW-1185">Reference proteome</keyword>